<dbReference type="InterPro" id="IPR043129">
    <property type="entry name" value="ATPase_NBD"/>
</dbReference>
<dbReference type="GO" id="GO:0140662">
    <property type="term" value="F:ATP-dependent protein folding chaperone"/>
    <property type="evidence" value="ECO:0007669"/>
    <property type="project" value="InterPro"/>
</dbReference>
<evidence type="ECO:0000256" key="7">
    <source>
        <dbReference type="SAM" id="MobiDB-lite"/>
    </source>
</evidence>
<keyword evidence="2 6" id="KW-0547">Nucleotide-binding</keyword>
<feature type="compositionally biased region" description="Low complexity" evidence="7">
    <location>
        <begin position="612"/>
        <end position="637"/>
    </location>
</feature>
<dbReference type="OrthoDB" id="9766019at2"/>
<organism evidence="8 9">
    <name type="scientific">Microbacterium hatanonis</name>
    <dbReference type="NCBI Taxonomy" id="404366"/>
    <lineage>
        <taxon>Bacteria</taxon>
        <taxon>Bacillati</taxon>
        <taxon>Actinomycetota</taxon>
        <taxon>Actinomycetes</taxon>
        <taxon>Micrococcales</taxon>
        <taxon>Microbacteriaceae</taxon>
        <taxon>Microbacterium</taxon>
    </lineage>
</organism>
<feature type="compositionally biased region" description="Polar residues" evidence="7">
    <location>
        <begin position="521"/>
        <end position="538"/>
    </location>
</feature>
<evidence type="ECO:0000313" key="9">
    <source>
        <dbReference type="Proteomes" id="UP000321034"/>
    </source>
</evidence>
<evidence type="ECO:0000256" key="2">
    <source>
        <dbReference type="ARBA" id="ARBA00022741"/>
    </source>
</evidence>
<feature type="compositionally biased region" description="Pro residues" evidence="7">
    <location>
        <begin position="584"/>
        <end position="594"/>
    </location>
</feature>
<evidence type="ECO:0000256" key="4">
    <source>
        <dbReference type="ARBA" id="ARBA00023016"/>
    </source>
</evidence>
<accession>A0A5C8HWI5</accession>
<dbReference type="SUPFAM" id="SSF53067">
    <property type="entry name" value="Actin-like ATPase domain"/>
    <property type="match status" value="2"/>
</dbReference>
<evidence type="ECO:0000256" key="5">
    <source>
        <dbReference type="ARBA" id="ARBA00023186"/>
    </source>
</evidence>
<name>A0A5C8HWI5_9MICO</name>
<dbReference type="Proteomes" id="UP000321034">
    <property type="component" value="Unassembled WGS sequence"/>
</dbReference>
<protein>
    <submittedName>
        <fullName evidence="8">Hsp70 family protein</fullName>
    </submittedName>
</protein>
<comment type="similarity">
    <text evidence="1 6">Belongs to the heat shock protein 70 family.</text>
</comment>
<keyword evidence="5" id="KW-0143">Chaperone</keyword>
<feature type="compositionally biased region" description="Low complexity" evidence="7">
    <location>
        <begin position="498"/>
        <end position="513"/>
    </location>
</feature>
<comment type="caution">
    <text evidence="8">The sequence shown here is derived from an EMBL/GenBank/DDBJ whole genome shotgun (WGS) entry which is preliminary data.</text>
</comment>
<dbReference type="InterPro" id="IPR018181">
    <property type="entry name" value="Heat_shock_70_CS"/>
</dbReference>
<dbReference type="EMBL" id="VRSV01000002">
    <property type="protein sequence ID" value="TXK10443.1"/>
    <property type="molecule type" value="Genomic_DNA"/>
</dbReference>
<feature type="compositionally biased region" description="Low complexity" evidence="7">
    <location>
        <begin position="562"/>
        <end position="583"/>
    </location>
</feature>
<feature type="region of interest" description="Disordered" evidence="7">
    <location>
        <begin position="487"/>
        <end position="637"/>
    </location>
</feature>
<evidence type="ECO:0000313" key="8">
    <source>
        <dbReference type="EMBL" id="TXK10443.1"/>
    </source>
</evidence>
<feature type="compositionally biased region" description="Low complexity" evidence="7">
    <location>
        <begin position="546"/>
        <end position="555"/>
    </location>
</feature>
<dbReference type="PRINTS" id="PR00301">
    <property type="entry name" value="HEATSHOCK70"/>
</dbReference>
<dbReference type="GO" id="GO:0005524">
    <property type="term" value="F:ATP binding"/>
    <property type="evidence" value="ECO:0007669"/>
    <property type="project" value="UniProtKB-KW"/>
</dbReference>
<keyword evidence="4" id="KW-0346">Stress response</keyword>
<reference evidence="8 9" key="1">
    <citation type="submission" date="2019-08" db="EMBL/GenBank/DDBJ databases">
        <authorList>
            <person name="Dong K."/>
        </authorList>
    </citation>
    <scope>NUCLEOTIDE SEQUENCE [LARGE SCALE GENOMIC DNA]</scope>
    <source>
        <strain evidence="8 9">JCM14558</strain>
    </source>
</reference>
<dbReference type="PROSITE" id="PS01036">
    <property type="entry name" value="HSP70_3"/>
    <property type="match status" value="1"/>
</dbReference>
<feature type="compositionally biased region" description="Pro residues" evidence="7">
    <location>
        <begin position="601"/>
        <end position="610"/>
    </location>
</feature>
<evidence type="ECO:0000256" key="3">
    <source>
        <dbReference type="ARBA" id="ARBA00022840"/>
    </source>
</evidence>
<dbReference type="PANTHER" id="PTHR19375">
    <property type="entry name" value="HEAT SHOCK PROTEIN 70KDA"/>
    <property type="match status" value="1"/>
</dbReference>
<keyword evidence="9" id="KW-1185">Reference proteome</keyword>
<dbReference type="Gene3D" id="3.30.420.40">
    <property type="match status" value="2"/>
</dbReference>
<dbReference type="Pfam" id="PF00012">
    <property type="entry name" value="HSP70"/>
    <property type="match status" value="1"/>
</dbReference>
<dbReference type="Gene3D" id="3.90.640.10">
    <property type="entry name" value="Actin, Chain A, domain 4"/>
    <property type="match status" value="1"/>
</dbReference>
<evidence type="ECO:0000256" key="6">
    <source>
        <dbReference type="RuleBase" id="RU003322"/>
    </source>
</evidence>
<evidence type="ECO:0000256" key="1">
    <source>
        <dbReference type="ARBA" id="ARBA00007381"/>
    </source>
</evidence>
<gene>
    <name evidence="8" type="ORF">FVP77_16585</name>
</gene>
<keyword evidence="3 6" id="KW-0067">ATP-binding</keyword>
<dbReference type="InterPro" id="IPR013126">
    <property type="entry name" value="Hsp_70_fam"/>
</dbReference>
<sequence>MRAPYFLAIDVGMTRTAAAVSQHSGGMTTVTSVPLGRHSDHASTAVFVGESGLLFGDAAERRGLTQPDRLIREFKRRVGDDVPVVAGDQSFTAEQLYAHVVTWVTETVIEREGRSPSAISVTVPAAWGEYRSERVGAAIAHEGWRDVNLIPEPEAAARHYDHVNPLETGRALAVYDLGGGTFDAVVVRKDKKGALRIVSPASGLSDVGGADFDDLLLRHVMTAAGISADVLATDPGARVALAALRRECVDAKESLSFDSETVIPVLLGGRSTSVRVTRAEFEAMIEAQIERTTDALEQSIESASVRADRLDAILLVGGSSRIPRVAQLLSERVDVAIAVDADPKAVVAFGAARAAAAEFEGEELPPALARAQADPAEELSTLLDDARHVPAPRPQQKSRVRWFGRGPAAAAVTVGVVVLAAGVTLSGVAALAGNADQPVLASGSGAAFFNDALAAGSLSAMGSDDEIVETPFGVNAPISDVPVLEIAAPSSPNNSAQKPKTNTSKSNTSKTPTRASGKPNAATNPSTSNQAGSNSNPATGSGGSPSTGQPSTPSGSTGGGSTTPTTTPSTPTTTPTTTPTQEPSTPPVTTPPTTEPTQEPSTPPVTPDPEPTVETPPATEAPAPAPESTPTETASAV</sequence>
<proteinExistence type="inferred from homology"/>
<dbReference type="AlphaFoldDB" id="A0A5C8HWI5"/>